<dbReference type="GeneID" id="82881098"/>
<dbReference type="STRING" id="28028.CFLV_10435"/>
<keyword evidence="10" id="KW-0915">Sodium</keyword>
<dbReference type="RefSeq" id="WP_075730468.1">
    <property type="nucleotide sequence ID" value="NZ_BJNB01000005.1"/>
</dbReference>
<feature type="transmembrane region" description="Helical" evidence="10">
    <location>
        <begin position="91"/>
        <end position="117"/>
    </location>
</feature>
<comment type="similarity">
    <text evidence="7 10">Belongs to the fluoride channel Fluc/FEX (TC 1.A.43) family.</text>
</comment>
<evidence type="ECO:0000313" key="14">
    <source>
        <dbReference type="Proteomes" id="UP000315353"/>
    </source>
</evidence>
<dbReference type="KEGG" id="cfc:CFLV_10435"/>
<dbReference type="GO" id="GO:0062054">
    <property type="term" value="F:fluoride channel activity"/>
    <property type="evidence" value="ECO:0007669"/>
    <property type="project" value="UniProtKB-UniRule"/>
</dbReference>
<keyword evidence="5 10" id="KW-0472">Membrane</keyword>
<dbReference type="PANTHER" id="PTHR28259">
    <property type="entry name" value="FLUORIDE EXPORT PROTEIN 1-RELATED"/>
    <property type="match status" value="1"/>
</dbReference>
<comment type="function">
    <text evidence="9 10">Fluoride-specific ion channel. Important for reducing fluoride concentration in the cell, thus reducing its toxicity.</text>
</comment>
<evidence type="ECO:0000256" key="8">
    <source>
        <dbReference type="ARBA" id="ARBA00035585"/>
    </source>
</evidence>
<evidence type="ECO:0000313" key="13">
    <source>
        <dbReference type="Proteomes" id="UP000185479"/>
    </source>
</evidence>
<dbReference type="Pfam" id="PF02537">
    <property type="entry name" value="CRCB"/>
    <property type="match status" value="1"/>
</dbReference>
<evidence type="ECO:0000256" key="9">
    <source>
        <dbReference type="ARBA" id="ARBA00049940"/>
    </source>
</evidence>
<reference evidence="11 13" key="1">
    <citation type="submission" date="2014-08" db="EMBL/GenBank/DDBJ databases">
        <title>Complete genome sequence of Corynebacterium flavescens OJ8(T)(=DSM 20296(T)), isolated from cheese.</title>
        <authorList>
            <person name="Ruckert C."/>
            <person name="Albersmeier A."/>
            <person name="Winkler A."/>
            <person name="Kalinowski J."/>
        </authorList>
    </citation>
    <scope>NUCLEOTIDE SEQUENCE [LARGE SCALE GENOMIC DNA]</scope>
    <source>
        <strain evidence="11 13">OJ8</strain>
    </source>
</reference>
<comment type="catalytic activity">
    <reaction evidence="8">
        <text>fluoride(in) = fluoride(out)</text>
        <dbReference type="Rhea" id="RHEA:76159"/>
        <dbReference type="ChEBI" id="CHEBI:17051"/>
    </reaction>
    <physiologicalReaction direction="left-to-right" evidence="8">
        <dbReference type="Rhea" id="RHEA:76160"/>
    </physiologicalReaction>
</comment>
<evidence type="ECO:0000256" key="4">
    <source>
        <dbReference type="ARBA" id="ARBA00022989"/>
    </source>
</evidence>
<dbReference type="PANTHER" id="PTHR28259:SF1">
    <property type="entry name" value="FLUORIDE EXPORT PROTEIN 1-RELATED"/>
    <property type="match status" value="1"/>
</dbReference>
<dbReference type="EMBL" id="CP009246">
    <property type="protein sequence ID" value="APT87536.1"/>
    <property type="molecule type" value="Genomic_DNA"/>
</dbReference>
<evidence type="ECO:0000256" key="3">
    <source>
        <dbReference type="ARBA" id="ARBA00022692"/>
    </source>
</evidence>
<protein>
    <recommendedName>
        <fullName evidence="10">Fluoride-specific ion channel FluC</fullName>
    </recommendedName>
</protein>
<evidence type="ECO:0000313" key="12">
    <source>
        <dbReference type="EMBL" id="GEB97082.1"/>
    </source>
</evidence>
<feature type="binding site" evidence="10">
    <location>
        <position position="73"/>
    </location>
    <ligand>
        <name>Na(+)</name>
        <dbReference type="ChEBI" id="CHEBI:29101"/>
        <note>structural</note>
    </ligand>
</feature>
<comment type="subcellular location">
    <subcellularLocation>
        <location evidence="1 10">Cell membrane</location>
        <topology evidence="1 10">Multi-pass membrane protein</topology>
    </subcellularLocation>
</comment>
<evidence type="ECO:0000256" key="2">
    <source>
        <dbReference type="ARBA" id="ARBA00022475"/>
    </source>
</evidence>
<feature type="transmembrane region" description="Helical" evidence="10">
    <location>
        <begin position="35"/>
        <end position="53"/>
    </location>
</feature>
<evidence type="ECO:0000256" key="6">
    <source>
        <dbReference type="ARBA" id="ARBA00023303"/>
    </source>
</evidence>
<keyword evidence="3 10" id="KW-0812">Transmembrane</keyword>
<sequence length="118" mass="12518">MTLSALLYVALGAFAGGVLRYGFTRILPSPICTFAANLVGSLAIGLAYGALSLGAGEEIISPLCIVGFAGGLSTWSTFAKELGEMVKEKRYWAFIQYLFWSLGLGIAVAWLGATWIAF</sequence>
<evidence type="ECO:0000313" key="11">
    <source>
        <dbReference type="EMBL" id="APT87536.1"/>
    </source>
</evidence>
<reference evidence="12 14" key="2">
    <citation type="submission" date="2019-06" db="EMBL/GenBank/DDBJ databases">
        <title>Whole genome shotgun sequence of Corynebacterium flavescens NBRC 14136.</title>
        <authorList>
            <person name="Hosoyama A."/>
            <person name="Uohara A."/>
            <person name="Ohji S."/>
            <person name="Ichikawa N."/>
        </authorList>
    </citation>
    <scope>NUCLEOTIDE SEQUENCE [LARGE SCALE GENOMIC DNA]</scope>
    <source>
        <strain evidence="12 14">NBRC 14136</strain>
    </source>
</reference>
<dbReference type="EMBL" id="BJNB01000005">
    <property type="protein sequence ID" value="GEB97082.1"/>
    <property type="molecule type" value="Genomic_DNA"/>
</dbReference>
<dbReference type="InterPro" id="IPR003691">
    <property type="entry name" value="FluC"/>
</dbReference>
<feature type="transmembrane region" description="Helical" evidence="10">
    <location>
        <begin position="6"/>
        <end position="23"/>
    </location>
</feature>
<feature type="transmembrane region" description="Helical" evidence="10">
    <location>
        <begin position="59"/>
        <end position="79"/>
    </location>
</feature>
<dbReference type="GO" id="GO:0140114">
    <property type="term" value="P:cellular detoxification of fluoride"/>
    <property type="evidence" value="ECO:0007669"/>
    <property type="project" value="UniProtKB-UniRule"/>
</dbReference>
<keyword evidence="2 10" id="KW-1003">Cell membrane</keyword>
<keyword evidence="4 10" id="KW-1133">Transmembrane helix</keyword>
<dbReference type="HAMAP" id="MF_00454">
    <property type="entry name" value="FluC"/>
    <property type="match status" value="1"/>
</dbReference>
<proteinExistence type="inferred from homology"/>
<keyword evidence="6 10" id="KW-0407">Ion channel</keyword>
<dbReference type="GO" id="GO:0046872">
    <property type="term" value="F:metal ion binding"/>
    <property type="evidence" value="ECO:0007669"/>
    <property type="project" value="UniProtKB-KW"/>
</dbReference>
<accession>A0A1L7CNV8</accession>
<keyword evidence="10" id="KW-0406">Ion transport</keyword>
<feature type="binding site" evidence="10">
    <location>
        <position position="70"/>
    </location>
    <ligand>
        <name>Na(+)</name>
        <dbReference type="ChEBI" id="CHEBI:29101"/>
        <note>structural</note>
    </ligand>
</feature>
<evidence type="ECO:0000256" key="5">
    <source>
        <dbReference type="ARBA" id="ARBA00023136"/>
    </source>
</evidence>
<organism evidence="11 13">
    <name type="scientific">Corynebacterium flavescens</name>
    <dbReference type="NCBI Taxonomy" id="28028"/>
    <lineage>
        <taxon>Bacteria</taxon>
        <taxon>Bacillati</taxon>
        <taxon>Actinomycetota</taxon>
        <taxon>Actinomycetes</taxon>
        <taxon>Mycobacteriales</taxon>
        <taxon>Corynebacteriaceae</taxon>
        <taxon>Corynebacterium</taxon>
    </lineage>
</organism>
<comment type="activity regulation">
    <text evidence="10">Na(+) is not transported, but it plays an essential structural role and its presence is essential for fluoride channel function.</text>
</comment>
<gene>
    <name evidence="12" type="primary">crcB2</name>
    <name evidence="10" type="synonym">crcB</name>
    <name evidence="10" type="synonym">fluC</name>
    <name evidence="12" type="ORF">CFL01nite_05770</name>
    <name evidence="11" type="ORF">CFLV_10435</name>
</gene>
<dbReference type="Proteomes" id="UP000315353">
    <property type="component" value="Unassembled WGS sequence"/>
</dbReference>
<evidence type="ECO:0000256" key="1">
    <source>
        <dbReference type="ARBA" id="ARBA00004651"/>
    </source>
</evidence>
<dbReference type="Proteomes" id="UP000185479">
    <property type="component" value="Chromosome"/>
</dbReference>
<evidence type="ECO:0000256" key="7">
    <source>
        <dbReference type="ARBA" id="ARBA00035120"/>
    </source>
</evidence>
<name>A0A1L7CNV8_CORFL</name>
<keyword evidence="13" id="KW-1185">Reference proteome</keyword>
<evidence type="ECO:0000256" key="10">
    <source>
        <dbReference type="HAMAP-Rule" id="MF_00454"/>
    </source>
</evidence>
<keyword evidence="10" id="KW-0813">Transport</keyword>
<dbReference type="AlphaFoldDB" id="A0A1L7CNV8"/>
<dbReference type="GO" id="GO:0005886">
    <property type="term" value="C:plasma membrane"/>
    <property type="evidence" value="ECO:0007669"/>
    <property type="project" value="UniProtKB-SubCell"/>
</dbReference>
<dbReference type="OrthoDB" id="5148600at2"/>
<keyword evidence="10" id="KW-0479">Metal-binding</keyword>